<feature type="compositionally biased region" description="Basic and acidic residues" evidence="1">
    <location>
        <begin position="358"/>
        <end position="379"/>
    </location>
</feature>
<feature type="region of interest" description="Disordered" evidence="1">
    <location>
        <begin position="1"/>
        <end position="47"/>
    </location>
</feature>
<name>A0A0L0G5W3_9EUKA</name>
<feature type="non-terminal residue" evidence="2">
    <location>
        <position position="1"/>
    </location>
</feature>
<dbReference type="EMBL" id="KQ241821">
    <property type="protein sequence ID" value="KNC83603.1"/>
    <property type="molecule type" value="Genomic_DNA"/>
</dbReference>
<dbReference type="Proteomes" id="UP000054560">
    <property type="component" value="Unassembled WGS sequence"/>
</dbReference>
<feature type="region of interest" description="Disordered" evidence="1">
    <location>
        <begin position="268"/>
        <end position="299"/>
    </location>
</feature>
<dbReference type="GeneID" id="25904665"/>
<gene>
    <name evidence="2" type="ORF">SARC_04161</name>
</gene>
<dbReference type="AlphaFoldDB" id="A0A0L0G5W3"/>
<evidence type="ECO:0000313" key="3">
    <source>
        <dbReference type="Proteomes" id="UP000054560"/>
    </source>
</evidence>
<feature type="region of interest" description="Disordered" evidence="1">
    <location>
        <begin position="866"/>
        <end position="940"/>
    </location>
</feature>
<feature type="compositionally biased region" description="Basic and acidic residues" evidence="1">
    <location>
        <begin position="889"/>
        <end position="903"/>
    </location>
</feature>
<feature type="compositionally biased region" description="Basic and acidic residues" evidence="1">
    <location>
        <begin position="519"/>
        <end position="528"/>
    </location>
</feature>
<feature type="compositionally biased region" description="Polar residues" evidence="1">
    <location>
        <begin position="928"/>
        <end position="940"/>
    </location>
</feature>
<feature type="compositionally biased region" description="Basic and acidic residues" evidence="1">
    <location>
        <begin position="37"/>
        <end position="47"/>
    </location>
</feature>
<feature type="region of interest" description="Disordered" evidence="1">
    <location>
        <begin position="316"/>
        <end position="471"/>
    </location>
</feature>
<feature type="compositionally biased region" description="Polar residues" evidence="1">
    <location>
        <begin position="18"/>
        <end position="28"/>
    </location>
</feature>
<keyword evidence="3" id="KW-1185">Reference proteome</keyword>
<reference evidence="2 3" key="1">
    <citation type="submission" date="2011-02" db="EMBL/GenBank/DDBJ databases">
        <title>The Genome Sequence of Sphaeroforma arctica JP610.</title>
        <authorList>
            <consortium name="The Broad Institute Genome Sequencing Platform"/>
            <person name="Russ C."/>
            <person name="Cuomo C."/>
            <person name="Young S.K."/>
            <person name="Zeng Q."/>
            <person name="Gargeya S."/>
            <person name="Alvarado L."/>
            <person name="Berlin A."/>
            <person name="Chapman S.B."/>
            <person name="Chen Z."/>
            <person name="Freedman E."/>
            <person name="Gellesch M."/>
            <person name="Goldberg J."/>
            <person name="Griggs A."/>
            <person name="Gujja S."/>
            <person name="Heilman E."/>
            <person name="Heiman D."/>
            <person name="Howarth C."/>
            <person name="Mehta T."/>
            <person name="Neiman D."/>
            <person name="Pearson M."/>
            <person name="Roberts A."/>
            <person name="Saif S."/>
            <person name="Shea T."/>
            <person name="Shenoy N."/>
            <person name="Sisk P."/>
            <person name="Stolte C."/>
            <person name="Sykes S."/>
            <person name="White J."/>
            <person name="Yandava C."/>
            <person name="Burger G."/>
            <person name="Gray M.W."/>
            <person name="Holland P.W.H."/>
            <person name="King N."/>
            <person name="Lang F.B.F."/>
            <person name="Roger A.J."/>
            <person name="Ruiz-Trillo I."/>
            <person name="Haas B."/>
            <person name="Nusbaum C."/>
            <person name="Birren B."/>
        </authorList>
    </citation>
    <scope>NUCLEOTIDE SEQUENCE [LARGE SCALE GENOMIC DNA]</scope>
    <source>
        <strain evidence="2 3">JP610</strain>
    </source>
</reference>
<proteinExistence type="predicted"/>
<evidence type="ECO:0000313" key="2">
    <source>
        <dbReference type="EMBL" id="KNC83603.1"/>
    </source>
</evidence>
<organism evidence="2 3">
    <name type="scientific">Sphaeroforma arctica JP610</name>
    <dbReference type="NCBI Taxonomy" id="667725"/>
    <lineage>
        <taxon>Eukaryota</taxon>
        <taxon>Ichthyosporea</taxon>
        <taxon>Ichthyophonida</taxon>
        <taxon>Sphaeroforma</taxon>
    </lineage>
</organism>
<protein>
    <submittedName>
        <fullName evidence="2">Uncharacterized protein</fullName>
    </submittedName>
</protein>
<dbReference type="RefSeq" id="XP_014157505.1">
    <property type="nucleotide sequence ID" value="XM_014302030.1"/>
</dbReference>
<feature type="compositionally biased region" description="Low complexity" evidence="1">
    <location>
        <begin position="285"/>
        <end position="295"/>
    </location>
</feature>
<feature type="compositionally biased region" description="Polar residues" evidence="1">
    <location>
        <begin position="508"/>
        <end position="517"/>
    </location>
</feature>
<accession>A0A0L0G5W3</accession>
<feature type="region of interest" description="Disordered" evidence="1">
    <location>
        <begin position="1023"/>
        <end position="1060"/>
    </location>
</feature>
<sequence>SQVKGAASIAGDVAASGSHAQVSPQEPATTDPGVPIEAEHLPPGDEKDFRRILVDTIDTMVAETASVRGAPAANPNTAGPLAEGVPTAPSSSSHITAATMIDPQTLSYTYTTHLVTSSLVELQAAPEAAEASESVGKHPHTQTPSPANSSVIWHTPAGVSDERPLVKTATETLNGAVEVGEAEALTRAQGNPSDGEYVTGAGIGTCKDVSHEAKHDVGAVQSDTAVLSGRAEGQESALHGATVDLRVHTDVTQVVDGSTPGQMKQVMDASTPGHMVDSEGSVDSTTPHTTPATDDTGVDVVMPDRGMERRVGLGHMASAEGVERGQAERQGVLRTGVPTDSISSGDEEGDCGGAKTTPVDETRPDTDNTSVRDRSRDGPDMPPRWDTQEDVHISNIGDTRDMVPSTSISNAQNVPHSESIGGEIGMSHTEPTTNSNADETREDLGTGEEAQPTTTTTTTTTPLLDSAHGYGHGSVAVDESLLSPLTNSTYNHKHEQKSVAANGEPQAHGSQIPQTSNKHVHDQRKQHEQTSVAADGASQSQAQTEQKNTGRRRRRYRTSMVDRYGVVSGAARVRRDTVRETDHNTVANRVLSANQILLSYKGVSDRYVAFNSNKLPAYPWNQHNFATAIATAHHISGVEALLNANWRYLTSSNALDVLTHVASARGLTDTLDGKETVRARSVMTKQGINQQFGIDHFDALPLRPQEFDIYLSRVTSGIGFKELLQVVFNASSTMATDTLARAFTLVARFGYIGTGKHNSLDNALHEATMRIHFDGDVLLHHAAEIIHASHYIFGRAHCAPLRAIAHHQYDLDSPSALFDQNLSTLTRLVNVYGGPEFTSHPTKRTVNASPMRLIARRRLRRRREQAEGDWAESVGNWDEQNQGQISELPHADVEWEEYTDTKGQRGRRKRSQEAAGKDQVGGDRVVLSDSSAHGDTANEPQRVSDWALYMEAAENEKTRSSRVKPVKHPLKMYDPDRYENCGRVRRLPITHSKPRHRCPKRDRYGPVHGAPGAEVGAVGGIDTHLQHENGDSPSEGTGLARDDTHTRISQGTSSAMRRDRLARRTGSCECGYDYDYDYVQPTNLLRTRQALTWAVHESLVGLIDRLETSEPTPSDEWEVLDALHSVSHVLESLPFYQGNDKYFARAALHHCANLMTLASPGSLELFLRDEADLIIARFCGMLDTVGPNDNVEEMVATMKTLIRNLDRALPSSEHYLKVNRLRSIESTLDSTMTRHMQLDIDTDNSGTLELLLEMEYCSEKVRHALSAQLMQENFWEL</sequence>
<feature type="region of interest" description="Disordered" evidence="1">
    <location>
        <begin position="68"/>
        <end position="90"/>
    </location>
</feature>
<evidence type="ECO:0000256" key="1">
    <source>
        <dbReference type="SAM" id="MobiDB-lite"/>
    </source>
</evidence>
<feature type="compositionally biased region" description="Polar residues" evidence="1">
    <location>
        <begin position="141"/>
        <end position="151"/>
    </location>
</feature>
<feature type="compositionally biased region" description="Polar residues" evidence="1">
    <location>
        <begin position="529"/>
        <end position="547"/>
    </location>
</feature>
<feature type="compositionally biased region" description="Low complexity" evidence="1">
    <location>
        <begin position="69"/>
        <end position="82"/>
    </location>
</feature>
<feature type="compositionally biased region" description="Polar residues" evidence="1">
    <location>
        <begin position="404"/>
        <end position="416"/>
    </location>
</feature>
<feature type="region of interest" description="Disordered" evidence="1">
    <location>
        <begin position="493"/>
        <end position="558"/>
    </location>
</feature>
<feature type="region of interest" description="Disordered" evidence="1">
    <location>
        <begin position="127"/>
        <end position="151"/>
    </location>
</feature>